<evidence type="ECO:0000313" key="5">
    <source>
        <dbReference type="Proteomes" id="UP000430146"/>
    </source>
</evidence>
<dbReference type="FunFam" id="2.30.38.10:FF:000003">
    <property type="entry name" value="Vibriobactin-specific 2,3-dihydroxybenzoate-AMP ligase"/>
    <property type="match status" value="1"/>
</dbReference>
<evidence type="ECO:0000313" key="4">
    <source>
        <dbReference type="EMBL" id="CAA0134717.1"/>
    </source>
</evidence>
<dbReference type="InterPro" id="IPR042099">
    <property type="entry name" value="ANL_N_sf"/>
</dbReference>
<proteinExistence type="predicted"/>
<dbReference type="Proteomes" id="UP000430146">
    <property type="component" value="Unassembled WGS sequence"/>
</dbReference>
<protein>
    <submittedName>
        <fullName evidence="4">2,3-dihydroxybenzoate-AMP ligase</fullName>
        <ecNumber evidence="4">6.3.2.-</ecNumber>
    </submittedName>
</protein>
<evidence type="ECO:0000256" key="1">
    <source>
        <dbReference type="ARBA" id="ARBA00022598"/>
    </source>
</evidence>
<dbReference type="Pfam" id="PF00501">
    <property type="entry name" value="AMP-binding"/>
    <property type="match status" value="1"/>
</dbReference>
<dbReference type="Gene3D" id="3.40.50.12780">
    <property type="entry name" value="N-terminal domain of ligase-like"/>
    <property type="match status" value="1"/>
</dbReference>
<dbReference type="EMBL" id="CACSIP010000056">
    <property type="protein sequence ID" value="CAA0134717.1"/>
    <property type="molecule type" value="Genomic_DNA"/>
</dbReference>
<evidence type="ECO:0000259" key="2">
    <source>
        <dbReference type="Pfam" id="PF00501"/>
    </source>
</evidence>
<dbReference type="Gene3D" id="3.30.300.30">
    <property type="match status" value="1"/>
</dbReference>
<gene>
    <name evidence="4" type="primary">dhbE</name>
    <name evidence="4" type="ORF">AELLOGFF_01822</name>
</gene>
<dbReference type="InterPro" id="IPR000873">
    <property type="entry name" value="AMP-dep_synth/lig_dom"/>
</dbReference>
<dbReference type="InterPro" id="IPR045851">
    <property type="entry name" value="AMP-bd_C_sf"/>
</dbReference>
<keyword evidence="5" id="KW-1185">Reference proteome</keyword>
<dbReference type="PANTHER" id="PTHR43767">
    <property type="entry name" value="LONG-CHAIN-FATTY-ACID--COA LIGASE"/>
    <property type="match status" value="1"/>
</dbReference>
<dbReference type="InterPro" id="IPR025110">
    <property type="entry name" value="AMP-bd_C"/>
</dbReference>
<dbReference type="EC" id="6.3.2.-" evidence="4"/>
<organism evidence="4 5">
    <name type="scientific">Mycolicibacterium vanbaalenii</name>
    <name type="common">Mycobacterium vanbaalenii</name>
    <dbReference type="NCBI Taxonomy" id="110539"/>
    <lineage>
        <taxon>Bacteria</taxon>
        <taxon>Bacillati</taxon>
        <taxon>Actinomycetota</taxon>
        <taxon>Actinomycetes</taxon>
        <taxon>Mycobacteriales</taxon>
        <taxon>Mycobacteriaceae</taxon>
        <taxon>Mycolicibacterium</taxon>
    </lineage>
</organism>
<keyword evidence="1 4" id="KW-0436">Ligase</keyword>
<dbReference type="InterPro" id="IPR050237">
    <property type="entry name" value="ATP-dep_AMP-bd_enzyme"/>
</dbReference>
<dbReference type="SUPFAM" id="SSF56801">
    <property type="entry name" value="Acetyl-CoA synthetase-like"/>
    <property type="match status" value="1"/>
</dbReference>
<reference evidence="4 5" key="1">
    <citation type="submission" date="2019-11" db="EMBL/GenBank/DDBJ databases">
        <authorList>
            <person name="Holert J."/>
        </authorList>
    </citation>
    <scope>NUCLEOTIDE SEQUENCE [LARGE SCALE GENOMIC DNA]</scope>
    <source>
        <strain evidence="4">BC8_1</strain>
    </source>
</reference>
<dbReference type="GO" id="GO:0016877">
    <property type="term" value="F:ligase activity, forming carbon-sulfur bonds"/>
    <property type="evidence" value="ECO:0007669"/>
    <property type="project" value="UniProtKB-ARBA"/>
</dbReference>
<dbReference type="PANTHER" id="PTHR43767:SF10">
    <property type="entry name" value="SURFACTIN SYNTHASE SUBUNIT 1"/>
    <property type="match status" value="1"/>
</dbReference>
<sequence>MARGFVPFPSDRAEEYRSAGYWTGRPLDCLLTDAAAAWPQRTAIIDATTAYTFAELDTVADRVAAALVDQGIAEGERVLLQLPNSCQFAVALFGLLRAGAVPVMCLPGHRTAELGHFAEVSGAVGLIVADRAAGFDYREMAVALTADHPALRHVIVDGDPGPFVSWSGLVDFDGPPVPRRPVDPALPALLLVSGGTTGLPKLIARTHDDYVYNAVACAQACEMTGDDTYLVALPAGHNFPLACPGLLGSMTVGATTVFTADPSPESAFALIDRHRITVTGLVNALAKLWAQACGWEPVLPTSLRFVQVGGSRMSPEEARFILDNLTPGMSQIFGMAEGMLNFTRPGDPVDVVVHTQGRPMSPHDEMRVADENGNEVPAGEEGELLVRGPYTLNGYYRADDANARSFSPDGFYRTGDRVRIFADGPRAGYVEVTGRIKDVIHRGGETVSATDLEDHLHTHPAIYSAAAVALPDDYLGEKICAAVVFHGRSVTLAELNGFLDERGASTHARPDVLVPMTSLPTTAVGKVDKKKVVAQITMT</sequence>
<feature type="domain" description="AMP-binding enzyme C-terminal" evidence="3">
    <location>
        <begin position="452"/>
        <end position="526"/>
    </location>
</feature>
<accession>A0A5S9RAY4</accession>
<name>A0A5S9RAY4_MYCVN</name>
<feature type="domain" description="AMP-dependent synthetase/ligase" evidence="2">
    <location>
        <begin position="32"/>
        <end position="396"/>
    </location>
</feature>
<dbReference type="Pfam" id="PF13193">
    <property type="entry name" value="AMP-binding_C"/>
    <property type="match status" value="1"/>
</dbReference>
<evidence type="ECO:0000259" key="3">
    <source>
        <dbReference type="Pfam" id="PF13193"/>
    </source>
</evidence>
<dbReference type="AlphaFoldDB" id="A0A5S9RAY4"/>